<dbReference type="Proteomes" id="UP001153269">
    <property type="component" value="Unassembled WGS sequence"/>
</dbReference>
<reference evidence="1" key="1">
    <citation type="submission" date="2020-03" db="EMBL/GenBank/DDBJ databases">
        <authorList>
            <person name="Weist P."/>
        </authorList>
    </citation>
    <scope>NUCLEOTIDE SEQUENCE</scope>
</reference>
<keyword evidence="2" id="KW-1185">Reference proteome</keyword>
<accession>A0A9N7UEH5</accession>
<protein>
    <submittedName>
        <fullName evidence="1">Uncharacterized protein</fullName>
    </submittedName>
</protein>
<evidence type="ECO:0000313" key="2">
    <source>
        <dbReference type="Proteomes" id="UP001153269"/>
    </source>
</evidence>
<dbReference type="AlphaFoldDB" id="A0A9N7UEH5"/>
<proteinExistence type="predicted"/>
<sequence>MTVSSMNCLLHIVPQQEEPSAPCTSVRSDNRSEDFILLPNGSQGTVGYDRFLFSTVARLTESHLHQTKIVTQSFKPAVIKTLPKKSTLDQEILANYRPMSSLPFRSKIPEKIEAYQLFSFELNKEITGRVLALFLRECDVPCGRRFGFWLDCRLDRALRGCDPLSLAEPLALAICCSPGYCWAGLLARSTITSIIRALIEW</sequence>
<organism evidence="1 2">
    <name type="scientific">Pleuronectes platessa</name>
    <name type="common">European plaice</name>
    <dbReference type="NCBI Taxonomy" id="8262"/>
    <lineage>
        <taxon>Eukaryota</taxon>
        <taxon>Metazoa</taxon>
        <taxon>Chordata</taxon>
        <taxon>Craniata</taxon>
        <taxon>Vertebrata</taxon>
        <taxon>Euteleostomi</taxon>
        <taxon>Actinopterygii</taxon>
        <taxon>Neopterygii</taxon>
        <taxon>Teleostei</taxon>
        <taxon>Neoteleostei</taxon>
        <taxon>Acanthomorphata</taxon>
        <taxon>Carangaria</taxon>
        <taxon>Pleuronectiformes</taxon>
        <taxon>Pleuronectoidei</taxon>
        <taxon>Pleuronectidae</taxon>
        <taxon>Pleuronectes</taxon>
    </lineage>
</organism>
<comment type="caution">
    <text evidence="1">The sequence shown here is derived from an EMBL/GenBank/DDBJ whole genome shotgun (WGS) entry which is preliminary data.</text>
</comment>
<name>A0A9N7UEH5_PLEPL</name>
<dbReference type="EMBL" id="CADEAL010001128">
    <property type="protein sequence ID" value="CAB1429370.1"/>
    <property type="molecule type" value="Genomic_DNA"/>
</dbReference>
<evidence type="ECO:0000313" key="1">
    <source>
        <dbReference type="EMBL" id="CAB1429370.1"/>
    </source>
</evidence>
<gene>
    <name evidence="1" type="ORF">PLEPLA_LOCUS17348</name>
</gene>